<dbReference type="Gene3D" id="3.50.50.60">
    <property type="entry name" value="FAD/NAD(P)-binding domain"/>
    <property type="match status" value="1"/>
</dbReference>
<dbReference type="HOGENOM" id="CLU_024648_6_2_4"/>
<dbReference type="InterPro" id="IPR002938">
    <property type="entry name" value="FAD-bd"/>
</dbReference>
<dbReference type="EMBL" id="CP002521">
    <property type="protein sequence ID" value="ADX46454.1"/>
    <property type="molecule type" value="Genomic_DNA"/>
</dbReference>
<dbReference type="RefSeq" id="WP_013594956.1">
    <property type="nucleotide sequence ID" value="NC_015138.1"/>
</dbReference>
<evidence type="ECO:0000313" key="3">
    <source>
        <dbReference type="Proteomes" id="UP000002482"/>
    </source>
</evidence>
<feature type="domain" description="FAD-binding" evidence="1">
    <location>
        <begin position="9"/>
        <end position="330"/>
    </location>
</feature>
<sequence>MNAAGTVFDAAIAGAGPAGAACAAVLARAGWRVLLADAGGERDARIGENLPPAVCHLLAELGLREAVRADGHRPCLGSWSSWGDASGRASDTLRQLQGDGVQLDRARFDERLRAAALLDGVRFWPSTHLQIDRPAEDGLPHAVRARATSGGDTVQVGARWFIDATGRAAAPACRLGARRERHDALLAFHLRLESSGRNDRDGRTWIEAVEDGWWYSVLLPGGERVVSFLGDADLVDRRTLLSGDGLWSQLQSTEHLRALCAAHGYRPCAAVQGADACSSELDQPAGHRWLAVGDAAQAFDPLSSKGIGNALHTGLCAARAMLAAEGGDAGATGRYAAHLRDIHRVYRAQLAAVYAQERRWAGQPFWARRHARAVTAAHPPVAATLA</sequence>
<name>F0Q0Q3_PARA1</name>
<dbReference type="PRINTS" id="PR00420">
    <property type="entry name" value="RNGMNOXGNASE"/>
</dbReference>
<keyword evidence="3" id="KW-1185">Reference proteome</keyword>
<dbReference type="Proteomes" id="UP000002482">
    <property type="component" value="Chromosome"/>
</dbReference>
<dbReference type="InterPro" id="IPR036188">
    <property type="entry name" value="FAD/NAD-bd_sf"/>
</dbReference>
<reference evidence="2" key="1">
    <citation type="submission" date="2011-02" db="EMBL/GenBank/DDBJ databases">
        <title>Complete sequence of Acidovorax avenae subsp. avenae ATCC 19860.</title>
        <authorList>
            <consortium name="US DOE Joint Genome Institute"/>
            <person name="Lucas S."/>
            <person name="Copeland A."/>
            <person name="Lapidus A."/>
            <person name="Cheng J.-F."/>
            <person name="Goodwin L."/>
            <person name="Pitluck S."/>
            <person name="Chertkov O."/>
            <person name="Held B."/>
            <person name="Detter J.C."/>
            <person name="Han C."/>
            <person name="Tapia R."/>
            <person name="Land M."/>
            <person name="Hauser L."/>
            <person name="Kyrpides N."/>
            <person name="Ivanova N."/>
            <person name="Ovchinnikova G."/>
            <person name="Pagani I."/>
            <person name="Gordon S."/>
            <person name="Woyke T."/>
        </authorList>
    </citation>
    <scope>NUCLEOTIDE SEQUENCE</scope>
    <source>
        <strain evidence="2">ATCC 19860</strain>
    </source>
</reference>
<dbReference type="SUPFAM" id="SSF51905">
    <property type="entry name" value="FAD/NAD(P)-binding domain"/>
    <property type="match status" value="1"/>
</dbReference>
<dbReference type="KEGG" id="aaa:Acav_2542"/>
<dbReference type="GO" id="GO:0071949">
    <property type="term" value="F:FAD binding"/>
    <property type="evidence" value="ECO:0007669"/>
    <property type="project" value="InterPro"/>
</dbReference>
<evidence type="ECO:0000313" key="2">
    <source>
        <dbReference type="EMBL" id="ADX46454.1"/>
    </source>
</evidence>
<evidence type="ECO:0000259" key="1">
    <source>
        <dbReference type="Pfam" id="PF01494"/>
    </source>
</evidence>
<organism evidence="2 3">
    <name type="scientific">Paracidovorax avenae (strain ATCC 19860 / DSM 7227 / CCUG 15838 / JCM 20985 / LMG 2117 / NCPPB 1011)</name>
    <name type="common">Acidovorax avenae</name>
    <dbReference type="NCBI Taxonomy" id="643561"/>
    <lineage>
        <taxon>Bacteria</taxon>
        <taxon>Pseudomonadati</taxon>
        <taxon>Pseudomonadota</taxon>
        <taxon>Betaproteobacteria</taxon>
        <taxon>Burkholderiales</taxon>
        <taxon>Comamonadaceae</taxon>
        <taxon>Paracidovorax</taxon>
    </lineage>
</organism>
<proteinExistence type="predicted"/>
<dbReference type="AlphaFoldDB" id="F0Q0Q3"/>
<gene>
    <name evidence="2" type="ordered locus">Acav_2542</name>
</gene>
<dbReference type="InterPro" id="IPR050816">
    <property type="entry name" value="Flavin-dep_Halogenase_NPB"/>
</dbReference>
<dbReference type="GeneID" id="34236511"/>
<accession>F0Q0Q3</accession>
<dbReference type="Gene3D" id="3.30.9.100">
    <property type="match status" value="1"/>
</dbReference>
<dbReference type="OrthoDB" id="9786503at2"/>
<dbReference type="Pfam" id="PF01494">
    <property type="entry name" value="FAD_binding_3"/>
    <property type="match status" value="1"/>
</dbReference>
<dbReference type="PANTHER" id="PTHR43747:SF1">
    <property type="entry name" value="SLR1998 PROTEIN"/>
    <property type="match status" value="1"/>
</dbReference>
<dbReference type="PANTHER" id="PTHR43747">
    <property type="entry name" value="FAD-BINDING PROTEIN"/>
    <property type="match status" value="1"/>
</dbReference>
<protein>
    <submittedName>
        <fullName evidence="2">Tryptophan halogenase</fullName>
    </submittedName>
</protein>